<dbReference type="RefSeq" id="XP_009020775.1">
    <property type="nucleotide sequence ID" value="XM_009022527.1"/>
</dbReference>
<dbReference type="Gene3D" id="2.40.30.130">
    <property type="match status" value="1"/>
</dbReference>
<dbReference type="InterPro" id="IPR018164">
    <property type="entry name" value="Ala-tRNA-synth_IIc_N"/>
</dbReference>
<dbReference type="InterPro" id="IPR012947">
    <property type="entry name" value="tRNA_SAD"/>
</dbReference>
<dbReference type="GO" id="GO:0005524">
    <property type="term" value="F:ATP binding"/>
    <property type="evidence" value="ECO:0007669"/>
    <property type="project" value="UniProtKB-UniRule"/>
</dbReference>
<dbReference type="NCBIfam" id="TIGR00344">
    <property type="entry name" value="alaS"/>
    <property type="match status" value="1"/>
</dbReference>
<dbReference type="EMBL" id="KB096830">
    <property type="protein sequence ID" value="ESO01063.1"/>
    <property type="molecule type" value="Genomic_DNA"/>
</dbReference>
<dbReference type="PANTHER" id="PTHR11777:SF9">
    <property type="entry name" value="ALANINE--TRNA LIGASE, CYTOPLASMIC"/>
    <property type="match status" value="1"/>
</dbReference>
<evidence type="ECO:0000256" key="5">
    <source>
        <dbReference type="ARBA" id="ARBA00022598"/>
    </source>
</evidence>
<dbReference type="Pfam" id="PF01411">
    <property type="entry name" value="tRNA-synt_2c"/>
    <property type="match status" value="1"/>
</dbReference>
<evidence type="ECO:0000313" key="19">
    <source>
        <dbReference type="EnsemblMetazoa" id="HelroP112873"/>
    </source>
</evidence>
<evidence type="ECO:0000256" key="13">
    <source>
        <dbReference type="ARBA" id="ARBA00023128"/>
    </source>
</evidence>
<dbReference type="KEGG" id="hro:HELRODRAFT_112873"/>
<dbReference type="HAMAP" id="MF_00036_B">
    <property type="entry name" value="Ala_tRNA_synth_B"/>
    <property type="match status" value="1"/>
</dbReference>
<dbReference type="GO" id="GO:0005737">
    <property type="term" value="C:cytoplasm"/>
    <property type="evidence" value="ECO:0007669"/>
    <property type="project" value="InterPro"/>
</dbReference>
<reference evidence="18 20" key="2">
    <citation type="journal article" date="2013" name="Nature">
        <title>Insights into bilaterian evolution from three spiralian genomes.</title>
        <authorList>
            <person name="Simakov O."/>
            <person name="Marletaz F."/>
            <person name="Cho S.J."/>
            <person name="Edsinger-Gonzales E."/>
            <person name="Havlak P."/>
            <person name="Hellsten U."/>
            <person name="Kuo D.H."/>
            <person name="Larsson T."/>
            <person name="Lv J."/>
            <person name="Arendt D."/>
            <person name="Savage R."/>
            <person name="Osoegawa K."/>
            <person name="de Jong P."/>
            <person name="Grimwood J."/>
            <person name="Chapman J.A."/>
            <person name="Shapiro H."/>
            <person name="Aerts A."/>
            <person name="Otillar R.P."/>
            <person name="Terry A.Y."/>
            <person name="Boore J.L."/>
            <person name="Grigoriev I.V."/>
            <person name="Lindberg D.R."/>
            <person name="Seaver E.C."/>
            <person name="Weisblat D.A."/>
            <person name="Putnam N.H."/>
            <person name="Rokhsar D.S."/>
        </authorList>
    </citation>
    <scope>NUCLEOTIDE SEQUENCE</scope>
</reference>
<dbReference type="SUPFAM" id="SSF101353">
    <property type="entry name" value="Putative anticodon-binding domain of alanyl-tRNA synthetase (AlaRS)"/>
    <property type="match status" value="1"/>
</dbReference>
<keyword evidence="11 16" id="KW-0648">Protein biosynthesis</keyword>
<reference evidence="19" key="3">
    <citation type="submission" date="2015-06" db="UniProtKB">
        <authorList>
            <consortium name="EnsemblMetazoa"/>
        </authorList>
    </citation>
    <scope>IDENTIFICATION</scope>
</reference>
<dbReference type="FunFam" id="3.30.980.10:FF:000013">
    <property type="entry name" value="alanine--tRNA ligase, mitochondrial"/>
    <property type="match status" value="1"/>
</dbReference>
<dbReference type="InterPro" id="IPR050058">
    <property type="entry name" value="Ala-tRNA_ligase"/>
</dbReference>
<sequence>MFVEYFKSSDHLFVPSSSVIPKKNDGSYFVNSGMNQFKPIFLGTVDQSSEMASYKRVVNYQKCIRVGGKHNDLEDVGHDYYHHTFFEMLGNWSFNDYSKAEACRMAWDLLTNVYEIPASRLYITYFVGSEKLGLKADEECKDIWIQLGVPKERILPFGMKDNFWVMGEVGPCGPCSEIHYYHGGGSADKARDFVNRGVEDMKEIWNLVFMQYDRQPDGSLMNLPATHIDTGMGLERLTALLQSKSSNYDTDLFRGIFNHISSLANVDKYGGSLVSKTDVAYRVVADHVRMATICIADGLMPGRKDSELLRQVIYRCLYQAQEVLKMPQHTIHSLVAIVVQSLKVSYPYLEENTKQIEEVIRETEHRYLCNITTGRKIMKKALNSQSCSENHKLSEGYFGSAVSYDIISLLAHEFNVSLDHDDYERCLSNINKAKPLAVSPLQPAPFQRPISLTQQDVMRLKEMNIASTDDSHKYVYTVDQQRDYGSIIVNFFILILRSCGIVLDRTCLYATSGGQQADLGHIVIVINEVVDVMNCAGYILHCFEGVSGTIRVGDHVDVCCSKVRLTNSSSNHTSTHILNFALRQVLGGPIKQQGSMVKDQFLTFDFSSVKATITLDDLREVSRTANEIVKKDMKIYRQVVPLDMVQNLPFVIKLDDDSYPKMVNVVSIGSPLDKILHLSSSSLYQLPPCSIELCAGTHVGRTGDIGNIVITNYEGSIQGSKRITAVTRDAANKALQNVDDARNKLLLISSSEDISKKLMILKDLDKSLSAGLLLPKIERENILEDLKNLNFELSQHKNKLSTFHIKQGLLERISKSKNECVICTYPISRTREVSNSSIFS</sequence>
<organism evidence="19 20">
    <name type="scientific">Helobdella robusta</name>
    <name type="common">Californian leech</name>
    <dbReference type="NCBI Taxonomy" id="6412"/>
    <lineage>
        <taxon>Eukaryota</taxon>
        <taxon>Metazoa</taxon>
        <taxon>Spiralia</taxon>
        <taxon>Lophotrochozoa</taxon>
        <taxon>Annelida</taxon>
        <taxon>Clitellata</taxon>
        <taxon>Hirudinea</taxon>
        <taxon>Rhynchobdellida</taxon>
        <taxon>Glossiphoniidae</taxon>
        <taxon>Helobdella</taxon>
    </lineage>
</organism>
<evidence type="ECO:0000256" key="9">
    <source>
        <dbReference type="ARBA" id="ARBA00022840"/>
    </source>
</evidence>
<dbReference type="EnsemblMetazoa" id="HelroT112873">
    <property type="protein sequence ID" value="HelroP112873"/>
    <property type="gene ID" value="HelroG112873"/>
</dbReference>
<comment type="domain">
    <text evidence="16">Consists of three domains; the N-terminal catalytic domain, the editing domain and the C-terminal C-Ala domain. The editing domain removes incorrectly charged amino acids, while the C-Ala domain, along with tRNA(Ala), serves as a bridge to cooperatively bring together the editing and aminoacylation centers thus stimulating deacylation of misacylated tRNAs.</text>
</comment>
<keyword evidence="9 16" id="KW-0067">ATP-binding</keyword>
<dbReference type="InterPro" id="IPR018163">
    <property type="entry name" value="Thr/Ala-tRNA-synth_IIc_edit"/>
</dbReference>
<comment type="catalytic activity">
    <reaction evidence="15 16">
        <text>tRNA(Ala) + L-alanine + ATP = L-alanyl-tRNA(Ala) + AMP + diphosphate</text>
        <dbReference type="Rhea" id="RHEA:12540"/>
        <dbReference type="Rhea" id="RHEA-COMP:9657"/>
        <dbReference type="Rhea" id="RHEA-COMP:9923"/>
        <dbReference type="ChEBI" id="CHEBI:30616"/>
        <dbReference type="ChEBI" id="CHEBI:33019"/>
        <dbReference type="ChEBI" id="CHEBI:57972"/>
        <dbReference type="ChEBI" id="CHEBI:78442"/>
        <dbReference type="ChEBI" id="CHEBI:78497"/>
        <dbReference type="ChEBI" id="CHEBI:456215"/>
        <dbReference type="EC" id="6.1.1.7"/>
    </reaction>
</comment>
<feature type="binding site" evidence="16">
    <location>
        <position position="694"/>
    </location>
    <ligand>
        <name>Zn(2+)</name>
        <dbReference type="ChEBI" id="CHEBI:29105"/>
    </ligand>
</feature>
<dbReference type="InterPro" id="IPR009000">
    <property type="entry name" value="Transl_B-barrel_sf"/>
</dbReference>
<evidence type="ECO:0000256" key="16">
    <source>
        <dbReference type="HAMAP-Rule" id="MF_03133"/>
    </source>
</evidence>
<evidence type="ECO:0000313" key="20">
    <source>
        <dbReference type="Proteomes" id="UP000015101"/>
    </source>
</evidence>
<comment type="similarity">
    <text evidence="1">Belongs to the class-II aminoacyl-tRNA synthetase family. Alax-L subfamily.</text>
</comment>
<dbReference type="GO" id="GO:0000049">
    <property type="term" value="F:tRNA binding"/>
    <property type="evidence" value="ECO:0007669"/>
    <property type="project" value="UniProtKB-KW"/>
</dbReference>
<dbReference type="STRING" id="6412.T1EFM7"/>
<evidence type="ECO:0000259" key="17">
    <source>
        <dbReference type="PROSITE" id="PS50860"/>
    </source>
</evidence>
<dbReference type="AlphaFoldDB" id="T1EFM7"/>
<keyword evidence="7 16" id="KW-0547">Nucleotide-binding</keyword>
<dbReference type="GO" id="GO:0004813">
    <property type="term" value="F:alanine-tRNA ligase activity"/>
    <property type="evidence" value="ECO:0000318"/>
    <property type="project" value="GO_Central"/>
</dbReference>
<dbReference type="HOGENOM" id="CLU_004485_5_0_1"/>
<accession>T1EFM7</accession>
<feature type="binding site" evidence="16">
    <location>
        <position position="698"/>
    </location>
    <ligand>
        <name>Zn(2+)</name>
        <dbReference type="ChEBI" id="CHEBI:29105"/>
    </ligand>
</feature>
<dbReference type="InterPro" id="IPR023033">
    <property type="entry name" value="Ala_tRNA_ligase_euk/bac"/>
</dbReference>
<dbReference type="SUPFAM" id="SSF55681">
    <property type="entry name" value="Class II aaRS and biotin synthetases"/>
    <property type="match status" value="1"/>
</dbReference>
<keyword evidence="13" id="KW-0496">Mitochondrion</keyword>
<dbReference type="InterPro" id="IPR002318">
    <property type="entry name" value="Ala-tRNA-lgiase_IIc"/>
</dbReference>
<dbReference type="SUPFAM" id="SSF50447">
    <property type="entry name" value="Translation proteins"/>
    <property type="match status" value="1"/>
</dbReference>
<dbReference type="Gene3D" id="3.30.930.10">
    <property type="entry name" value="Bira Bifunctional Protein, Domain 2"/>
    <property type="match status" value="1"/>
</dbReference>
<name>T1EFM7_HELRO</name>
<dbReference type="PANTHER" id="PTHR11777">
    <property type="entry name" value="ALANYL-TRNA SYNTHETASE"/>
    <property type="match status" value="1"/>
</dbReference>
<feature type="domain" description="Alanyl-transfer RNA synthetases family profile" evidence="17">
    <location>
        <begin position="1"/>
        <end position="737"/>
    </location>
</feature>
<comment type="cofactor">
    <cofactor evidence="16">
        <name>Zn(2+)</name>
        <dbReference type="ChEBI" id="CHEBI:29105"/>
    </cofactor>
    <text evidence="16">Binds 1 zinc ion per subunit.</text>
</comment>
<keyword evidence="10 16" id="KW-0694">RNA-binding</keyword>
<comment type="subunit">
    <text evidence="16">Monomer.</text>
</comment>
<keyword evidence="12" id="KW-0809">Transit peptide</keyword>
<dbReference type="InParanoid" id="T1EFM7"/>
<evidence type="ECO:0000256" key="10">
    <source>
        <dbReference type="ARBA" id="ARBA00022884"/>
    </source>
</evidence>
<dbReference type="OrthoDB" id="2423964at2759"/>
<dbReference type="Gene3D" id="3.30.980.10">
    <property type="entry name" value="Threonyl-trna Synthetase, Chain A, domain 2"/>
    <property type="match status" value="1"/>
</dbReference>
<evidence type="ECO:0000313" key="18">
    <source>
        <dbReference type="EMBL" id="ESO01063.1"/>
    </source>
</evidence>
<keyword evidence="6 16" id="KW-0479">Metal-binding</keyword>
<dbReference type="EC" id="6.1.1.7" evidence="2"/>
<protein>
    <recommendedName>
        <fullName evidence="3">Alanine--tRNA ligase</fullName>
        <ecNumber evidence="2">6.1.1.7</ecNumber>
    </recommendedName>
</protein>
<dbReference type="OMA" id="NCLEIWN"/>
<dbReference type="GO" id="GO:0006419">
    <property type="term" value="P:alanyl-tRNA aminoacylation"/>
    <property type="evidence" value="ECO:0000318"/>
    <property type="project" value="GO_Central"/>
</dbReference>
<keyword evidence="5 16" id="KW-0436">Ligase</keyword>
<dbReference type="PROSITE" id="PS50860">
    <property type="entry name" value="AA_TRNA_LIGASE_II_ALA"/>
    <property type="match status" value="1"/>
</dbReference>
<dbReference type="CTD" id="20195379"/>
<dbReference type="SMART" id="SM00863">
    <property type="entry name" value="tRNA_SAD"/>
    <property type="match status" value="1"/>
</dbReference>
<evidence type="ECO:0000256" key="8">
    <source>
        <dbReference type="ARBA" id="ARBA00022833"/>
    </source>
</evidence>
<dbReference type="CDD" id="cd00673">
    <property type="entry name" value="AlaRS_core"/>
    <property type="match status" value="1"/>
</dbReference>
<feature type="binding site" evidence="16">
    <location>
        <position position="572"/>
    </location>
    <ligand>
        <name>Zn(2+)</name>
        <dbReference type="ChEBI" id="CHEBI:29105"/>
    </ligand>
</feature>
<dbReference type="eggNOG" id="KOG0188">
    <property type="taxonomic scope" value="Eukaryota"/>
</dbReference>
<dbReference type="SUPFAM" id="SSF55186">
    <property type="entry name" value="ThrRS/AlaRS common domain"/>
    <property type="match status" value="1"/>
</dbReference>
<comment type="function">
    <text evidence="16">Catalyzes the attachment of alanine to tRNA(Ala) in a two-step reaction: alanine is first activated by ATP to form Ala-AMP and then transferred to the acceptor end of tRNA(Ala). Also edits incorrectly charged tRNA(Ala) via its editing domain.</text>
</comment>
<dbReference type="GO" id="GO:0002161">
    <property type="term" value="F:aminoacyl-tRNA deacylase activity"/>
    <property type="evidence" value="ECO:0000318"/>
    <property type="project" value="GO_Central"/>
</dbReference>
<dbReference type="PRINTS" id="PR00980">
    <property type="entry name" value="TRNASYNTHALA"/>
</dbReference>
<gene>
    <name evidence="19" type="primary">20195379</name>
    <name evidence="18" type="ORF">HELRODRAFT_112873</name>
</gene>
<dbReference type="InterPro" id="IPR018165">
    <property type="entry name" value="Ala-tRNA-synth_IIc_core"/>
</dbReference>
<dbReference type="InterPro" id="IPR045864">
    <property type="entry name" value="aa-tRNA-synth_II/BPL/LPL"/>
</dbReference>
<dbReference type="Proteomes" id="UP000015101">
    <property type="component" value="Unassembled WGS sequence"/>
</dbReference>
<proteinExistence type="inferred from homology"/>
<dbReference type="InterPro" id="IPR018162">
    <property type="entry name" value="Ala-tRNA-ligase_IIc_anticod-bd"/>
</dbReference>
<evidence type="ECO:0000256" key="4">
    <source>
        <dbReference type="ARBA" id="ARBA00022555"/>
    </source>
</evidence>
<reference evidence="20" key="1">
    <citation type="submission" date="2012-12" db="EMBL/GenBank/DDBJ databases">
        <authorList>
            <person name="Hellsten U."/>
            <person name="Grimwood J."/>
            <person name="Chapman J.A."/>
            <person name="Shapiro H."/>
            <person name="Aerts A."/>
            <person name="Otillar R.P."/>
            <person name="Terry A.Y."/>
            <person name="Boore J.L."/>
            <person name="Simakov O."/>
            <person name="Marletaz F."/>
            <person name="Cho S.-J."/>
            <person name="Edsinger-Gonzales E."/>
            <person name="Havlak P."/>
            <person name="Kuo D.-H."/>
            <person name="Larsson T."/>
            <person name="Lv J."/>
            <person name="Arendt D."/>
            <person name="Savage R."/>
            <person name="Osoegawa K."/>
            <person name="de Jong P."/>
            <person name="Lindberg D.R."/>
            <person name="Seaver E.C."/>
            <person name="Weisblat D.A."/>
            <person name="Putnam N.H."/>
            <person name="Grigoriev I.V."/>
            <person name="Rokhsar D.S."/>
        </authorList>
    </citation>
    <scope>NUCLEOTIDE SEQUENCE</scope>
</reference>
<evidence type="ECO:0000256" key="14">
    <source>
        <dbReference type="ARBA" id="ARBA00023146"/>
    </source>
</evidence>
<evidence type="ECO:0000256" key="7">
    <source>
        <dbReference type="ARBA" id="ARBA00022741"/>
    </source>
</evidence>
<evidence type="ECO:0000256" key="2">
    <source>
        <dbReference type="ARBA" id="ARBA00013168"/>
    </source>
</evidence>
<keyword evidence="20" id="KW-1185">Reference proteome</keyword>
<evidence type="ECO:0000256" key="12">
    <source>
        <dbReference type="ARBA" id="ARBA00022946"/>
    </source>
</evidence>
<dbReference type="EMBL" id="AMQM01005142">
    <property type="status" value="NOT_ANNOTATED_CDS"/>
    <property type="molecule type" value="Genomic_DNA"/>
</dbReference>
<evidence type="ECO:0000256" key="3">
    <source>
        <dbReference type="ARBA" id="ARBA00017959"/>
    </source>
</evidence>
<dbReference type="GeneID" id="20195379"/>
<dbReference type="GO" id="GO:0008270">
    <property type="term" value="F:zinc ion binding"/>
    <property type="evidence" value="ECO:0007669"/>
    <property type="project" value="UniProtKB-UniRule"/>
</dbReference>
<keyword evidence="8 16" id="KW-0862">Zinc</keyword>
<feature type="binding site" evidence="16">
    <location>
        <position position="576"/>
    </location>
    <ligand>
        <name>Zn(2+)</name>
        <dbReference type="ChEBI" id="CHEBI:29105"/>
    </ligand>
</feature>
<evidence type="ECO:0000256" key="11">
    <source>
        <dbReference type="ARBA" id="ARBA00022917"/>
    </source>
</evidence>
<keyword evidence="4 16" id="KW-0820">tRNA-binding</keyword>
<keyword evidence="14 16" id="KW-0030">Aminoacyl-tRNA synthetase</keyword>
<evidence type="ECO:0000256" key="6">
    <source>
        <dbReference type="ARBA" id="ARBA00022723"/>
    </source>
</evidence>
<dbReference type="FunFam" id="3.30.930.10:FF:000011">
    <property type="entry name" value="Alanine--tRNA ligase, cytoplasmic"/>
    <property type="match status" value="1"/>
</dbReference>
<evidence type="ECO:0000256" key="1">
    <source>
        <dbReference type="ARBA" id="ARBA00008429"/>
    </source>
</evidence>
<evidence type="ECO:0000256" key="15">
    <source>
        <dbReference type="ARBA" id="ARBA00048300"/>
    </source>
</evidence>
<dbReference type="Pfam" id="PF07973">
    <property type="entry name" value="tRNA_SAD"/>
    <property type="match status" value="1"/>
</dbReference>